<accession>A0A2S2QNX7</accession>
<dbReference type="AlphaFoldDB" id="A0A2S2QNX7"/>
<dbReference type="EMBL" id="GGMS01010218">
    <property type="protein sequence ID" value="MBY79421.1"/>
    <property type="molecule type" value="Transcribed_RNA"/>
</dbReference>
<dbReference type="SUPFAM" id="SSF56219">
    <property type="entry name" value="DNase I-like"/>
    <property type="match status" value="1"/>
</dbReference>
<dbReference type="GO" id="GO:0003964">
    <property type="term" value="F:RNA-directed DNA polymerase activity"/>
    <property type="evidence" value="ECO:0007669"/>
    <property type="project" value="UniProtKB-KW"/>
</dbReference>
<organism evidence="2">
    <name type="scientific">Sipha flava</name>
    <name type="common">yellow sugarcane aphid</name>
    <dbReference type="NCBI Taxonomy" id="143950"/>
    <lineage>
        <taxon>Eukaryota</taxon>
        <taxon>Metazoa</taxon>
        <taxon>Ecdysozoa</taxon>
        <taxon>Arthropoda</taxon>
        <taxon>Hexapoda</taxon>
        <taxon>Insecta</taxon>
        <taxon>Pterygota</taxon>
        <taxon>Neoptera</taxon>
        <taxon>Paraneoptera</taxon>
        <taxon>Hemiptera</taxon>
        <taxon>Sternorrhyncha</taxon>
        <taxon>Aphidomorpha</taxon>
        <taxon>Aphidoidea</taxon>
        <taxon>Aphididae</taxon>
        <taxon>Sipha</taxon>
    </lineage>
</organism>
<dbReference type="InterPro" id="IPR036691">
    <property type="entry name" value="Endo/exonu/phosph_ase_sf"/>
</dbReference>
<gene>
    <name evidence="2" type="primary">pol_158</name>
    <name evidence="2" type="ORF">g.174846</name>
</gene>
<keyword evidence="2" id="KW-0695">RNA-directed DNA polymerase</keyword>
<sequence length="147" mass="16604">MINQAYPCEEIILNTDIEAIAVTIILPHTNITICNMYIPNKKEFTLSDIEQIVHRLPYPFIIVGDFNSHSKTWGSYKTDLKGKIIEELLSNDLITILNNGQPTRTNPSNGYSSAIDLSLANTSFSHKLDWQTLPDIYSSDHIPIKIT</sequence>
<name>A0A2S2QNX7_9HEMI</name>
<reference evidence="2" key="1">
    <citation type="submission" date="2018-04" db="EMBL/GenBank/DDBJ databases">
        <title>Transcriptome assembly of Sipha flava.</title>
        <authorList>
            <person name="Scully E.D."/>
            <person name="Geib S.M."/>
            <person name="Palmer N.A."/>
            <person name="Koch K."/>
            <person name="Bradshaw J."/>
            <person name="Heng-Moss T."/>
            <person name="Sarath G."/>
        </authorList>
    </citation>
    <scope>NUCLEOTIDE SEQUENCE</scope>
</reference>
<dbReference type="PANTHER" id="PTHR33273:SF4">
    <property type="entry name" value="ENDONUCLEASE_EXONUCLEASE_PHOSPHATASE DOMAIN-CONTAINING PROTEIN"/>
    <property type="match status" value="1"/>
</dbReference>
<dbReference type="Gene3D" id="3.60.10.10">
    <property type="entry name" value="Endonuclease/exonuclease/phosphatase"/>
    <property type="match status" value="1"/>
</dbReference>
<evidence type="ECO:0000313" key="2">
    <source>
        <dbReference type="EMBL" id="MBY79421.1"/>
    </source>
</evidence>
<keyword evidence="2" id="KW-0548">Nucleotidyltransferase</keyword>
<dbReference type="OrthoDB" id="6776929at2759"/>
<keyword evidence="2" id="KW-0808">Transferase</keyword>
<feature type="domain" description="Endonuclease/exonuclease/phosphatase" evidence="1">
    <location>
        <begin position="31"/>
        <end position="144"/>
    </location>
</feature>
<proteinExistence type="predicted"/>
<dbReference type="InterPro" id="IPR005135">
    <property type="entry name" value="Endo/exonuclease/phosphatase"/>
</dbReference>
<dbReference type="PANTHER" id="PTHR33273">
    <property type="entry name" value="DOMAIN-CONTAINING PROTEIN, PUTATIVE-RELATED"/>
    <property type="match status" value="1"/>
</dbReference>
<protein>
    <submittedName>
        <fullName evidence="2">RNA-directed DNA polymerase from mobile element jockey</fullName>
    </submittedName>
</protein>
<evidence type="ECO:0000259" key="1">
    <source>
        <dbReference type="Pfam" id="PF14529"/>
    </source>
</evidence>
<dbReference type="Pfam" id="PF14529">
    <property type="entry name" value="Exo_endo_phos_2"/>
    <property type="match status" value="1"/>
</dbReference>